<comment type="cofactor">
    <cofactor evidence="8">
        <name>Mg(2+)</name>
        <dbReference type="ChEBI" id="CHEBI:18420"/>
    </cofactor>
    <cofactor evidence="8">
        <name>Mn(2+)</name>
        <dbReference type="ChEBI" id="CHEBI:29035"/>
    </cofactor>
</comment>
<feature type="binding site" evidence="8">
    <location>
        <position position="93"/>
    </location>
    <ligand>
        <name>ATP</name>
        <dbReference type="ChEBI" id="CHEBI:30616"/>
    </ligand>
</feature>
<evidence type="ECO:0000313" key="9">
    <source>
        <dbReference type="EMBL" id="QRH01016.1"/>
    </source>
</evidence>
<dbReference type="EMBL" id="CP069213">
    <property type="protein sequence ID" value="QRH01016.1"/>
    <property type="molecule type" value="Genomic_DNA"/>
</dbReference>
<dbReference type="Pfam" id="PF02696">
    <property type="entry name" value="SelO"/>
    <property type="match status" value="1"/>
</dbReference>
<evidence type="ECO:0000256" key="6">
    <source>
        <dbReference type="ARBA" id="ARBA00022840"/>
    </source>
</evidence>
<dbReference type="Proteomes" id="UP000596252">
    <property type="component" value="Chromosome"/>
</dbReference>
<feature type="binding site" evidence="8">
    <location>
        <position position="254"/>
    </location>
    <ligand>
        <name>Mg(2+)</name>
        <dbReference type="ChEBI" id="CHEBI:18420"/>
    </ligand>
</feature>
<proteinExistence type="inferred from homology"/>
<comment type="catalytic activity">
    <reaction evidence="8">
        <text>L-histidyl-[protein] + UTP = N(tele)-(5'-uridylyl)-L-histidyl-[protein] + diphosphate</text>
        <dbReference type="Rhea" id="RHEA:83891"/>
        <dbReference type="Rhea" id="RHEA-COMP:9745"/>
        <dbReference type="Rhea" id="RHEA-COMP:20239"/>
        <dbReference type="ChEBI" id="CHEBI:29979"/>
        <dbReference type="ChEBI" id="CHEBI:33019"/>
        <dbReference type="ChEBI" id="CHEBI:46398"/>
        <dbReference type="ChEBI" id="CHEBI:233474"/>
    </reaction>
</comment>
<dbReference type="NCBIfam" id="NF000658">
    <property type="entry name" value="PRK00029.1"/>
    <property type="match status" value="1"/>
</dbReference>
<keyword evidence="4 8" id="KW-0479">Metal-binding</keyword>
<evidence type="ECO:0000313" key="10">
    <source>
        <dbReference type="Proteomes" id="UP000596252"/>
    </source>
</evidence>
<comment type="catalytic activity">
    <reaction evidence="8">
        <text>L-seryl-[protein] + ATP = 3-O-(5'-adenylyl)-L-seryl-[protein] + diphosphate</text>
        <dbReference type="Rhea" id="RHEA:58120"/>
        <dbReference type="Rhea" id="RHEA-COMP:9863"/>
        <dbReference type="Rhea" id="RHEA-COMP:15073"/>
        <dbReference type="ChEBI" id="CHEBI:29999"/>
        <dbReference type="ChEBI" id="CHEBI:30616"/>
        <dbReference type="ChEBI" id="CHEBI:33019"/>
        <dbReference type="ChEBI" id="CHEBI:142516"/>
        <dbReference type="EC" id="2.7.7.108"/>
    </reaction>
</comment>
<organism evidence="9 10">
    <name type="scientific">Shewanella litorisediminis</name>
    <dbReference type="NCBI Taxonomy" id="1173586"/>
    <lineage>
        <taxon>Bacteria</taxon>
        <taxon>Pseudomonadati</taxon>
        <taxon>Pseudomonadota</taxon>
        <taxon>Gammaproteobacteria</taxon>
        <taxon>Alteromonadales</taxon>
        <taxon>Shewanellaceae</taxon>
        <taxon>Shewanella</taxon>
    </lineage>
</organism>
<feature type="binding site" evidence="8">
    <location>
        <position position="184"/>
    </location>
    <ligand>
        <name>ATP</name>
        <dbReference type="ChEBI" id="CHEBI:30616"/>
    </ligand>
</feature>
<keyword evidence="5 8" id="KW-0547">Nucleotide-binding</keyword>
<comment type="function">
    <text evidence="8">Nucleotidyltransferase involved in the post-translational modification of proteins. It can catalyze the addition of adenosine monophosphate (AMP) or uridine monophosphate (UMP) to a protein, resulting in modifications known as AMPylation and UMPylation.</text>
</comment>
<feature type="binding site" evidence="8">
    <location>
        <position position="91"/>
    </location>
    <ligand>
        <name>ATP</name>
        <dbReference type="ChEBI" id="CHEBI:30616"/>
    </ligand>
</feature>
<keyword evidence="3 8" id="KW-0548">Nucleotidyltransferase</keyword>
<comment type="catalytic activity">
    <reaction evidence="8">
        <text>L-seryl-[protein] + UTP = O-(5'-uridylyl)-L-seryl-[protein] + diphosphate</text>
        <dbReference type="Rhea" id="RHEA:64604"/>
        <dbReference type="Rhea" id="RHEA-COMP:9863"/>
        <dbReference type="Rhea" id="RHEA-COMP:16635"/>
        <dbReference type="ChEBI" id="CHEBI:29999"/>
        <dbReference type="ChEBI" id="CHEBI:33019"/>
        <dbReference type="ChEBI" id="CHEBI:46398"/>
        <dbReference type="ChEBI" id="CHEBI:156051"/>
    </reaction>
</comment>
<dbReference type="InterPro" id="IPR003846">
    <property type="entry name" value="SelO"/>
</dbReference>
<evidence type="ECO:0000256" key="8">
    <source>
        <dbReference type="HAMAP-Rule" id="MF_00692"/>
    </source>
</evidence>
<gene>
    <name evidence="8" type="primary">ydiU</name>
    <name evidence="8" type="synonym">selO</name>
    <name evidence="9" type="ORF">JQC75_14270</name>
</gene>
<keyword evidence="7 8" id="KW-0460">Magnesium</keyword>
<evidence type="ECO:0000256" key="3">
    <source>
        <dbReference type="ARBA" id="ARBA00022695"/>
    </source>
</evidence>
<keyword evidence="10" id="KW-1185">Reference proteome</keyword>
<comment type="catalytic activity">
    <reaction evidence="8">
        <text>L-tyrosyl-[protein] + UTP = O-(5'-uridylyl)-L-tyrosyl-[protein] + diphosphate</text>
        <dbReference type="Rhea" id="RHEA:83887"/>
        <dbReference type="Rhea" id="RHEA-COMP:10136"/>
        <dbReference type="Rhea" id="RHEA-COMP:20238"/>
        <dbReference type="ChEBI" id="CHEBI:33019"/>
        <dbReference type="ChEBI" id="CHEBI:46398"/>
        <dbReference type="ChEBI" id="CHEBI:46858"/>
        <dbReference type="ChEBI" id="CHEBI:90602"/>
    </reaction>
</comment>
<feature type="active site" description="Proton acceptor" evidence="8">
    <location>
        <position position="253"/>
    </location>
</feature>
<name>A0ABX7G135_9GAMM</name>
<feature type="binding site" evidence="8">
    <location>
        <position position="114"/>
    </location>
    <ligand>
        <name>ATP</name>
        <dbReference type="ChEBI" id="CHEBI:30616"/>
    </ligand>
</feature>
<feature type="binding site" evidence="8">
    <location>
        <position position="263"/>
    </location>
    <ligand>
        <name>Mg(2+)</name>
        <dbReference type="ChEBI" id="CHEBI:18420"/>
    </ligand>
</feature>
<dbReference type="RefSeq" id="WP_203324711.1">
    <property type="nucleotide sequence ID" value="NZ_CP069213.1"/>
</dbReference>
<accession>A0ABX7G135</accession>
<feature type="binding site" evidence="8">
    <location>
        <position position="94"/>
    </location>
    <ligand>
        <name>ATP</name>
        <dbReference type="ChEBI" id="CHEBI:30616"/>
    </ligand>
</feature>
<comment type="similarity">
    <text evidence="1 8">Belongs to the SELO family.</text>
</comment>
<evidence type="ECO:0000256" key="2">
    <source>
        <dbReference type="ARBA" id="ARBA00022679"/>
    </source>
</evidence>
<comment type="catalytic activity">
    <reaction evidence="8">
        <text>L-tyrosyl-[protein] + ATP = O-(5'-adenylyl)-L-tyrosyl-[protein] + diphosphate</text>
        <dbReference type="Rhea" id="RHEA:54288"/>
        <dbReference type="Rhea" id="RHEA-COMP:10136"/>
        <dbReference type="Rhea" id="RHEA-COMP:13846"/>
        <dbReference type="ChEBI" id="CHEBI:30616"/>
        <dbReference type="ChEBI" id="CHEBI:33019"/>
        <dbReference type="ChEBI" id="CHEBI:46858"/>
        <dbReference type="ChEBI" id="CHEBI:83624"/>
        <dbReference type="EC" id="2.7.7.108"/>
    </reaction>
</comment>
<evidence type="ECO:0000256" key="4">
    <source>
        <dbReference type="ARBA" id="ARBA00022723"/>
    </source>
</evidence>
<evidence type="ECO:0000256" key="1">
    <source>
        <dbReference type="ARBA" id="ARBA00009747"/>
    </source>
</evidence>
<keyword evidence="6 8" id="KW-0067">ATP-binding</keyword>
<dbReference type="PANTHER" id="PTHR32057">
    <property type="entry name" value="PROTEIN ADENYLYLTRANSFERASE SELO, MITOCHONDRIAL"/>
    <property type="match status" value="1"/>
</dbReference>
<feature type="binding site" evidence="8">
    <location>
        <position position="127"/>
    </location>
    <ligand>
        <name>ATP</name>
        <dbReference type="ChEBI" id="CHEBI:30616"/>
    </ligand>
</feature>
<dbReference type="HAMAP" id="MF_00692">
    <property type="entry name" value="SelO"/>
    <property type="match status" value="1"/>
</dbReference>
<sequence length="497" mass="54241">MSKVFSPFQFDNSFVRHMEGFFEPWQGARVPAPAMVCFNQQLAEELGMDADAMEDSRLAAFFCGMLTAEGSEPVAMAYAGHQFGGFSPRLGDGRALLLGEVKDIYGRRRDLHLKGSGRTQFSRGGDGKAVLGPVLREYLMGEAMHALGIPTTRALAAVTTGEDIYRDGIKPGAVLARVASSHIRVGTFEYAAARGDHEGLRELVNYSLKRHYPELVSDEAPALALLNAVSRAQAKLVARWMGIGFIHGVMNTDNVTISGEAIDYGPCAFMDTYDARTVFSSIDHDGRYAYGNQPGIARWNLARFAEALLPLLAEDETEALAHAQSVLDGFAEVYTNEWLAVFAAKFGLKTVQDGDLELFMDFLTLLGELRLDFTQAFRALADSANSAAPGGIEALTPDSSRLAPWLARWHERLGREQTSEAVSAAQVRTLMLSVNPVYIPRNHLLQGALDSAEAGDMAAFERLLEVVCRPFEEQEGCEAYGQGAPQDFGPFRTFCGT</sequence>
<keyword evidence="2 8" id="KW-0808">Transferase</keyword>
<dbReference type="EC" id="2.7.7.-" evidence="8"/>
<keyword evidence="8" id="KW-0464">Manganese</keyword>
<comment type="catalytic activity">
    <reaction evidence="8">
        <text>L-threonyl-[protein] + ATP = 3-O-(5'-adenylyl)-L-threonyl-[protein] + diphosphate</text>
        <dbReference type="Rhea" id="RHEA:54292"/>
        <dbReference type="Rhea" id="RHEA-COMP:11060"/>
        <dbReference type="Rhea" id="RHEA-COMP:13847"/>
        <dbReference type="ChEBI" id="CHEBI:30013"/>
        <dbReference type="ChEBI" id="CHEBI:30616"/>
        <dbReference type="ChEBI" id="CHEBI:33019"/>
        <dbReference type="ChEBI" id="CHEBI:138113"/>
        <dbReference type="EC" id="2.7.7.108"/>
    </reaction>
</comment>
<evidence type="ECO:0000256" key="5">
    <source>
        <dbReference type="ARBA" id="ARBA00022741"/>
    </source>
</evidence>
<evidence type="ECO:0000256" key="7">
    <source>
        <dbReference type="ARBA" id="ARBA00022842"/>
    </source>
</evidence>
<feature type="binding site" evidence="8">
    <location>
        <position position="177"/>
    </location>
    <ligand>
        <name>ATP</name>
        <dbReference type="ChEBI" id="CHEBI:30616"/>
    </ligand>
</feature>
<dbReference type="EC" id="2.7.7.108" evidence="8"/>
<feature type="binding site" evidence="8">
    <location>
        <position position="263"/>
    </location>
    <ligand>
        <name>ATP</name>
        <dbReference type="ChEBI" id="CHEBI:30616"/>
    </ligand>
</feature>
<dbReference type="PANTHER" id="PTHR32057:SF14">
    <property type="entry name" value="PROTEIN ADENYLYLTRANSFERASE SELO, MITOCHONDRIAL"/>
    <property type="match status" value="1"/>
</dbReference>
<feature type="binding site" evidence="8">
    <location>
        <position position="126"/>
    </location>
    <ligand>
        <name>ATP</name>
        <dbReference type="ChEBI" id="CHEBI:30616"/>
    </ligand>
</feature>
<protein>
    <recommendedName>
        <fullName evidence="8">Protein nucleotidyltransferase YdiU</fullName>
        <ecNumber evidence="8">2.7.7.-</ecNumber>
    </recommendedName>
    <alternativeName>
        <fullName evidence="8">Protein adenylyltransferase YdiU</fullName>
        <ecNumber evidence="8">2.7.7.108</ecNumber>
    </alternativeName>
    <alternativeName>
        <fullName evidence="8">Protein uridylyltransferase YdiU</fullName>
        <ecNumber evidence="8">2.7.7.-</ecNumber>
    </alternativeName>
</protein>
<reference evidence="9 10" key="1">
    <citation type="journal article" date="2012" name="Antonie Van Leeuwenhoek">
        <title>Shewanella litorisediminis sp. nov., a gammaproteobacterium isolated from a tidal flat sediment.</title>
        <authorList>
            <person name="Lee M.H."/>
            <person name="Yoon J.H."/>
        </authorList>
    </citation>
    <scope>NUCLEOTIDE SEQUENCE [LARGE SCALE GENOMIC DNA]</scope>
    <source>
        <strain evidence="9 10">SMK1-12</strain>
    </source>
</reference>